<name>A0A0G3HFI7_9CORY</name>
<dbReference type="SUPFAM" id="SSF53335">
    <property type="entry name" value="S-adenosyl-L-methionine-dependent methyltransferases"/>
    <property type="match status" value="1"/>
</dbReference>
<dbReference type="GO" id="GO:0009307">
    <property type="term" value="P:DNA restriction-modification system"/>
    <property type="evidence" value="ECO:0007669"/>
    <property type="project" value="InterPro"/>
</dbReference>
<sequence>MAEPLFSTAVPARKPFIKWAGGKTRLLAKLLPYVPETIVNYHEPFLGGGAMYFALADRVSKVSYLSDLNEELVNAWLAVSNHRDELEAALEDYRIKDVAGGKDFYLSVRTMEPTGVVPRAARFLYLNQTSWNGLWRVNRWGKFNVPWGNRPFRGLTRDQIDSVSLRLETADIGMRDFRDAVTLAQPGDFVYLDPPYLPISDTSKFYLYTEKRFRAPDLLELAELCEDLSERGVAWMMSNRDTPLVRELFAGHEIVSLTTRRSVAAQNKRDVEPSDSLEAIVIGRS</sequence>
<feature type="binding site" evidence="7">
    <location>
        <position position="67"/>
    </location>
    <ligand>
        <name>S-adenosyl-L-methionine</name>
        <dbReference type="ChEBI" id="CHEBI:59789"/>
    </ligand>
</feature>
<dbReference type="InterPro" id="IPR002052">
    <property type="entry name" value="DNA_methylase_N6_adenine_CS"/>
</dbReference>
<keyword evidence="5 8" id="KW-0949">S-adenosyl-L-methionine</keyword>
<dbReference type="PANTHER" id="PTHR30481:SF3">
    <property type="entry name" value="DNA ADENINE METHYLASE"/>
    <property type="match status" value="1"/>
</dbReference>
<evidence type="ECO:0000256" key="7">
    <source>
        <dbReference type="PIRSR" id="PIRSR000398-1"/>
    </source>
</evidence>
<feature type="binding site" evidence="7">
    <location>
        <position position="23"/>
    </location>
    <ligand>
        <name>S-adenosyl-L-methionine</name>
        <dbReference type="ChEBI" id="CHEBI:59789"/>
    </ligand>
</feature>
<organism evidence="9 10">
    <name type="scientific">Corynebacterium testudinoris</name>
    <dbReference type="NCBI Taxonomy" id="136857"/>
    <lineage>
        <taxon>Bacteria</taxon>
        <taxon>Bacillati</taxon>
        <taxon>Actinomycetota</taxon>
        <taxon>Actinomycetes</taxon>
        <taxon>Mycobacteriales</taxon>
        <taxon>Corynebacteriaceae</taxon>
        <taxon>Corynebacterium</taxon>
    </lineage>
</organism>
<evidence type="ECO:0000256" key="6">
    <source>
        <dbReference type="ARBA" id="ARBA00047942"/>
    </source>
</evidence>
<dbReference type="InterPro" id="IPR023095">
    <property type="entry name" value="Ade_MeTrfase_dom_2"/>
</dbReference>
<dbReference type="Gene3D" id="3.40.50.150">
    <property type="entry name" value="Vaccinia Virus protein VP39"/>
    <property type="match status" value="1"/>
</dbReference>
<evidence type="ECO:0000256" key="3">
    <source>
        <dbReference type="ARBA" id="ARBA00022603"/>
    </source>
</evidence>
<dbReference type="PANTHER" id="PTHR30481">
    <property type="entry name" value="DNA ADENINE METHYLASE"/>
    <property type="match status" value="1"/>
</dbReference>
<dbReference type="KEGG" id="cted:CTEST_12530"/>
<dbReference type="EC" id="2.1.1.72" evidence="2 8"/>
<comment type="similarity">
    <text evidence="1 8">Belongs to the N(4)/N(6)-methyltransferase family.</text>
</comment>
<protein>
    <recommendedName>
        <fullName evidence="2 8">Site-specific DNA-methyltransferase (adenine-specific)</fullName>
        <ecNumber evidence="2 8">2.1.1.72</ecNumber>
    </recommendedName>
</protein>
<reference evidence="9 10" key="1">
    <citation type="journal article" date="2015" name="Genome Announc.">
        <title>Complete Genome Sequence of the Type Strain Corynebacterium testudinoris DSM 44614, Recovered from Necrotic Lesions in the Mouth of a Tortoise.</title>
        <authorList>
            <person name="Ruckert C."/>
            <person name="Kriete M."/>
            <person name="Jaenicke S."/>
            <person name="Winkler A."/>
            <person name="Tauch A."/>
        </authorList>
    </citation>
    <scope>NUCLEOTIDE SEQUENCE [LARGE SCALE GENOMIC DNA]</scope>
    <source>
        <strain evidence="9 10">DSM 44614</strain>
    </source>
</reference>
<dbReference type="RefSeq" id="WP_047253997.1">
    <property type="nucleotide sequence ID" value="NZ_CP011545.1"/>
</dbReference>
<dbReference type="GO" id="GO:0009007">
    <property type="term" value="F:site-specific DNA-methyltransferase (adenine-specific) activity"/>
    <property type="evidence" value="ECO:0007669"/>
    <property type="project" value="UniProtKB-UniRule"/>
</dbReference>
<gene>
    <name evidence="9" type="ORF">CTEST_12530</name>
</gene>
<evidence type="ECO:0000256" key="5">
    <source>
        <dbReference type="ARBA" id="ARBA00022691"/>
    </source>
</evidence>
<feature type="binding site" evidence="7">
    <location>
        <position position="193"/>
    </location>
    <ligand>
        <name>S-adenosyl-L-methionine</name>
        <dbReference type="ChEBI" id="CHEBI:59789"/>
    </ligand>
</feature>
<dbReference type="InterPro" id="IPR012263">
    <property type="entry name" value="M_m6A_EcoRV"/>
</dbReference>
<dbReference type="REBASE" id="113825">
    <property type="entry name" value="M.Cte44614ORF12530P"/>
</dbReference>
<feature type="binding site" evidence="7">
    <location>
        <position position="19"/>
    </location>
    <ligand>
        <name>S-adenosyl-L-methionine</name>
        <dbReference type="ChEBI" id="CHEBI:59789"/>
    </ligand>
</feature>
<evidence type="ECO:0000256" key="4">
    <source>
        <dbReference type="ARBA" id="ARBA00022679"/>
    </source>
</evidence>
<dbReference type="GO" id="GO:1904047">
    <property type="term" value="F:S-adenosyl-L-methionine binding"/>
    <property type="evidence" value="ECO:0007669"/>
    <property type="project" value="TreeGrafter"/>
</dbReference>
<dbReference type="Pfam" id="PF02086">
    <property type="entry name" value="MethyltransfD12"/>
    <property type="match status" value="1"/>
</dbReference>
<dbReference type="PIRSF" id="PIRSF000398">
    <property type="entry name" value="M_m6A_EcoRV"/>
    <property type="match status" value="1"/>
</dbReference>
<reference evidence="10" key="2">
    <citation type="submission" date="2015-05" db="EMBL/GenBank/DDBJ databases">
        <title>Complete genome sequence of Corynebacterium testudinoris DSM 44614, recovered from necrotic lesions in the mouth of a tortoise.</title>
        <authorList>
            <person name="Ruckert C."/>
            <person name="Albersmeier A."/>
            <person name="Winkler A."/>
            <person name="Tauch A."/>
        </authorList>
    </citation>
    <scope>NUCLEOTIDE SEQUENCE [LARGE SCALE GENOMIC DNA]</scope>
    <source>
        <strain evidence="10">DSM 44614</strain>
    </source>
</reference>
<evidence type="ECO:0000256" key="2">
    <source>
        <dbReference type="ARBA" id="ARBA00011900"/>
    </source>
</evidence>
<proteinExistence type="inferred from homology"/>
<dbReference type="PRINTS" id="PR00505">
    <property type="entry name" value="D12N6MTFRASE"/>
</dbReference>
<evidence type="ECO:0000256" key="8">
    <source>
        <dbReference type="RuleBase" id="RU361257"/>
    </source>
</evidence>
<dbReference type="STRING" id="136857.CTEST_12530"/>
<dbReference type="PATRIC" id="fig|136857.5.peg.2475"/>
<keyword evidence="3 8" id="KW-0489">Methyltransferase</keyword>
<evidence type="ECO:0000313" key="9">
    <source>
        <dbReference type="EMBL" id="AKK09912.1"/>
    </source>
</evidence>
<dbReference type="Gene3D" id="1.10.1020.10">
    <property type="entry name" value="Adenine-specific Methyltransferase, Domain 2"/>
    <property type="match status" value="1"/>
</dbReference>
<dbReference type="Proteomes" id="UP000035540">
    <property type="component" value="Chromosome"/>
</dbReference>
<dbReference type="AlphaFoldDB" id="A0A0G3HFI7"/>
<dbReference type="GO" id="GO:0043565">
    <property type="term" value="F:sequence-specific DNA binding"/>
    <property type="evidence" value="ECO:0007669"/>
    <property type="project" value="TreeGrafter"/>
</dbReference>
<evidence type="ECO:0000256" key="1">
    <source>
        <dbReference type="ARBA" id="ARBA00006594"/>
    </source>
</evidence>
<dbReference type="InterPro" id="IPR029063">
    <property type="entry name" value="SAM-dependent_MTases_sf"/>
</dbReference>
<dbReference type="GO" id="GO:0032259">
    <property type="term" value="P:methylation"/>
    <property type="evidence" value="ECO:0007669"/>
    <property type="project" value="UniProtKB-KW"/>
</dbReference>
<comment type="catalytic activity">
    <reaction evidence="6 8">
        <text>a 2'-deoxyadenosine in DNA + S-adenosyl-L-methionine = an N(6)-methyl-2'-deoxyadenosine in DNA + S-adenosyl-L-homocysteine + H(+)</text>
        <dbReference type="Rhea" id="RHEA:15197"/>
        <dbReference type="Rhea" id="RHEA-COMP:12418"/>
        <dbReference type="Rhea" id="RHEA-COMP:12419"/>
        <dbReference type="ChEBI" id="CHEBI:15378"/>
        <dbReference type="ChEBI" id="CHEBI:57856"/>
        <dbReference type="ChEBI" id="CHEBI:59789"/>
        <dbReference type="ChEBI" id="CHEBI:90615"/>
        <dbReference type="ChEBI" id="CHEBI:90616"/>
        <dbReference type="EC" id="2.1.1.72"/>
    </reaction>
</comment>
<keyword evidence="4 8" id="KW-0808">Transferase</keyword>
<keyword evidence="10" id="KW-1185">Reference proteome</keyword>
<evidence type="ECO:0000313" key="10">
    <source>
        <dbReference type="Proteomes" id="UP000035540"/>
    </source>
</evidence>
<accession>A0A0G3HFI7</accession>
<dbReference type="NCBIfam" id="TIGR00571">
    <property type="entry name" value="dam"/>
    <property type="match status" value="1"/>
</dbReference>
<dbReference type="EMBL" id="CP011545">
    <property type="protein sequence ID" value="AKK09912.1"/>
    <property type="molecule type" value="Genomic_DNA"/>
</dbReference>
<dbReference type="GO" id="GO:0006298">
    <property type="term" value="P:mismatch repair"/>
    <property type="evidence" value="ECO:0007669"/>
    <property type="project" value="TreeGrafter"/>
</dbReference>
<dbReference type="PROSITE" id="PS00092">
    <property type="entry name" value="N6_MTASE"/>
    <property type="match status" value="1"/>
</dbReference>
<dbReference type="InterPro" id="IPR012327">
    <property type="entry name" value="MeTrfase_D12"/>
</dbReference>